<proteinExistence type="predicted"/>
<keyword evidence="1" id="KW-0812">Transmembrane</keyword>
<name>A0A4Q8AHP2_9MICC</name>
<evidence type="ECO:0000256" key="1">
    <source>
        <dbReference type="SAM" id="Phobius"/>
    </source>
</evidence>
<feature type="transmembrane region" description="Helical" evidence="1">
    <location>
        <begin position="51"/>
        <end position="71"/>
    </location>
</feature>
<evidence type="ECO:0000313" key="2">
    <source>
        <dbReference type="EMBL" id="RZU63335.1"/>
    </source>
</evidence>
<sequence>MSTIISESPTGMQAFERTTSRWGRLTMLAGLLISLAGPLYVALFMDVGVTLTHIITAYTAVAATFLIFAVVEPVTYFPILGQAAMYQAFMIGNISNKLLPAALCAQSRIDAKPGSKQGDLAAVMGICGAAIVHLTSLLIFVGIFGTWLLTIIPESVTEVTRLYILPSIVGAVLIQAIAAVKQARPTVIALAVAVVLVFAVIPAVPALTYYATAIGVLATVLISWFARKRD</sequence>
<accession>A0A4Q8AHP2</accession>
<gene>
    <name evidence="2" type="ORF">EV380_2951</name>
</gene>
<reference evidence="2 3" key="1">
    <citation type="submission" date="2019-02" db="EMBL/GenBank/DDBJ databases">
        <title>Sequencing the genomes of 1000 actinobacteria strains.</title>
        <authorList>
            <person name="Klenk H.-P."/>
        </authorList>
    </citation>
    <scope>NUCLEOTIDE SEQUENCE [LARGE SCALE GENOMIC DNA]</scope>
    <source>
        <strain evidence="2 3">DSM 17364</strain>
    </source>
</reference>
<feature type="transmembrane region" description="Helical" evidence="1">
    <location>
        <begin position="25"/>
        <end position="45"/>
    </location>
</feature>
<dbReference type="RefSeq" id="WP_102160406.1">
    <property type="nucleotide sequence ID" value="NZ_PGGT01000050.1"/>
</dbReference>
<feature type="transmembrane region" description="Helical" evidence="1">
    <location>
        <begin position="162"/>
        <end position="180"/>
    </location>
</feature>
<keyword evidence="3" id="KW-1185">Reference proteome</keyword>
<evidence type="ECO:0000313" key="3">
    <source>
        <dbReference type="Proteomes" id="UP000292685"/>
    </source>
</evidence>
<feature type="transmembrane region" description="Helical" evidence="1">
    <location>
        <begin position="209"/>
        <end position="226"/>
    </location>
</feature>
<comment type="caution">
    <text evidence="2">The sequence shown here is derived from an EMBL/GenBank/DDBJ whole genome shotgun (WGS) entry which is preliminary data.</text>
</comment>
<dbReference type="EMBL" id="SHLA01000001">
    <property type="protein sequence ID" value="RZU63335.1"/>
    <property type="molecule type" value="Genomic_DNA"/>
</dbReference>
<dbReference type="AlphaFoldDB" id="A0A4Q8AHP2"/>
<feature type="transmembrane region" description="Helical" evidence="1">
    <location>
        <begin position="120"/>
        <end position="150"/>
    </location>
</feature>
<dbReference type="Proteomes" id="UP000292685">
    <property type="component" value="Unassembled WGS sequence"/>
</dbReference>
<organism evidence="2 3">
    <name type="scientific">Zhihengliuella halotolerans</name>
    <dbReference type="NCBI Taxonomy" id="370736"/>
    <lineage>
        <taxon>Bacteria</taxon>
        <taxon>Bacillati</taxon>
        <taxon>Actinomycetota</taxon>
        <taxon>Actinomycetes</taxon>
        <taxon>Micrococcales</taxon>
        <taxon>Micrococcaceae</taxon>
        <taxon>Zhihengliuella</taxon>
    </lineage>
</organism>
<dbReference type="OrthoDB" id="2052735at2"/>
<feature type="transmembrane region" description="Helical" evidence="1">
    <location>
        <begin position="187"/>
        <end position="203"/>
    </location>
</feature>
<keyword evidence="1" id="KW-0472">Membrane</keyword>
<protein>
    <submittedName>
        <fullName evidence="2">Uncharacterized protein</fullName>
    </submittedName>
</protein>
<keyword evidence="1" id="KW-1133">Transmembrane helix</keyword>